<dbReference type="InterPro" id="IPR036770">
    <property type="entry name" value="Ankyrin_rpt-contain_sf"/>
</dbReference>
<dbReference type="SMART" id="SM00248">
    <property type="entry name" value="ANK"/>
    <property type="match status" value="2"/>
</dbReference>
<keyword evidence="5" id="KW-0812">Transmembrane</keyword>
<keyword evidence="2 3" id="KW-0040">ANK repeat</keyword>
<feature type="repeat" description="ANK" evidence="3">
    <location>
        <begin position="17"/>
        <end position="49"/>
    </location>
</feature>
<keyword evidence="1" id="KW-0677">Repeat</keyword>
<dbReference type="PROSITE" id="PS50088">
    <property type="entry name" value="ANK_REPEAT"/>
    <property type="match status" value="2"/>
</dbReference>
<protein>
    <recommendedName>
        <fullName evidence="8">Ankyrin repeat domain-containing protein</fullName>
    </recommendedName>
</protein>
<feature type="non-terminal residue" evidence="6">
    <location>
        <position position="176"/>
    </location>
</feature>
<evidence type="ECO:0000313" key="7">
    <source>
        <dbReference type="Proteomes" id="UP001497623"/>
    </source>
</evidence>
<dbReference type="Pfam" id="PF13857">
    <property type="entry name" value="Ank_5"/>
    <property type="match status" value="1"/>
</dbReference>
<dbReference type="Gene3D" id="1.25.40.20">
    <property type="entry name" value="Ankyrin repeat-containing domain"/>
    <property type="match status" value="1"/>
</dbReference>
<evidence type="ECO:0000256" key="1">
    <source>
        <dbReference type="ARBA" id="ARBA00022737"/>
    </source>
</evidence>
<evidence type="ECO:0000256" key="5">
    <source>
        <dbReference type="SAM" id="Phobius"/>
    </source>
</evidence>
<dbReference type="Proteomes" id="UP001497623">
    <property type="component" value="Unassembled WGS sequence"/>
</dbReference>
<evidence type="ECO:0000256" key="4">
    <source>
        <dbReference type="SAM" id="MobiDB-lite"/>
    </source>
</evidence>
<dbReference type="PROSITE" id="PS50297">
    <property type="entry name" value="ANK_REP_REGION"/>
    <property type="match status" value="2"/>
</dbReference>
<feature type="region of interest" description="Disordered" evidence="4">
    <location>
        <begin position="114"/>
        <end position="140"/>
    </location>
</feature>
<dbReference type="SUPFAM" id="SSF48403">
    <property type="entry name" value="Ankyrin repeat"/>
    <property type="match status" value="1"/>
</dbReference>
<name>A0AAV2SW12_MEGNR</name>
<dbReference type="AlphaFoldDB" id="A0AAV2SW12"/>
<keyword evidence="7" id="KW-1185">Reference proteome</keyword>
<evidence type="ECO:0000256" key="3">
    <source>
        <dbReference type="PROSITE-ProRule" id="PRU00023"/>
    </source>
</evidence>
<sequence>MTALLSHSANVNAQNMWGWTPLIKATWHGRLAAAQMLVNAGADVALTDNDGDTALHFTARNDTKEVALLLLQNGSDAKKQNNEGKTSADDARNEGYHQLADLIDNFTSAPNNFTPAPDTTTPARASTTTTLPAHQTTHAPQEVRSSHHLWCVCGAVITLSIITYLVLRHRIAVLRH</sequence>
<keyword evidence="5" id="KW-1133">Transmembrane helix</keyword>
<dbReference type="EMBL" id="CAXKWB010142164">
    <property type="protein sequence ID" value="CAL4245943.1"/>
    <property type="molecule type" value="Genomic_DNA"/>
</dbReference>
<dbReference type="PANTHER" id="PTHR24171">
    <property type="entry name" value="ANKYRIN REPEAT DOMAIN-CONTAINING PROTEIN 39-RELATED"/>
    <property type="match status" value="1"/>
</dbReference>
<proteinExistence type="predicted"/>
<accession>A0AAV2SW12</accession>
<keyword evidence="5" id="KW-0472">Membrane</keyword>
<dbReference type="InterPro" id="IPR002110">
    <property type="entry name" value="Ankyrin_rpt"/>
</dbReference>
<feature type="transmembrane region" description="Helical" evidence="5">
    <location>
        <begin position="147"/>
        <end position="167"/>
    </location>
</feature>
<organism evidence="6 7">
    <name type="scientific">Meganyctiphanes norvegica</name>
    <name type="common">Northern krill</name>
    <name type="synonym">Thysanopoda norvegica</name>
    <dbReference type="NCBI Taxonomy" id="48144"/>
    <lineage>
        <taxon>Eukaryota</taxon>
        <taxon>Metazoa</taxon>
        <taxon>Ecdysozoa</taxon>
        <taxon>Arthropoda</taxon>
        <taxon>Crustacea</taxon>
        <taxon>Multicrustacea</taxon>
        <taxon>Malacostraca</taxon>
        <taxon>Eumalacostraca</taxon>
        <taxon>Eucarida</taxon>
        <taxon>Euphausiacea</taxon>
        <taxon>Euphausiidae</taxon>
        <taxon>Meganyctiphanes</taxon>
    </lineage>
</organism>
<evidence type="ECO:0000256" key="2">
    <source>
        <dbReference type="ARBA" id="ARBA00023043"/>
    </source>
</evidence>
<reference evidence="6 7" key="1">
    <citation type="submission" date="2024-05" db="EMBL/GenBank/DDBJ databases">
        <authorList>
            <person name="Wallberg A."/>
        </authorList>
    </citation>
    <scope>NUCLEOTIDE SEQUENCE [LARGE SCALE GENOMIC DNA]</scope>
</reference>
<gene>
    <name evidence="6" type="ORF">MNOR_LOCUS41146</name>
</gene>
<feature type="repeat" description="ANK" evidence="3">
    <location>
        <begin position="50"/>
        <end position="82"/>
    </location>
</feature>
<evidence type="ECO:0008006" key="8">
    <source>
        <dbReference type="Google" id="ProtNLM"/>
    </source>
</evidence>
<evidence type="ECO:0000313" key="6">
    <source>
        <dbReference type="EMBL" id="CAL4245943.1"/>
    </source>
</evidence>
<comment type="caution">
    <text evidence="6">The sequence shown here is derived from an EMBL/GenBank/DDBJ whole genome shotgun (WGS) entry which is preliminary data.</text>
</comment>